<evidence type="ECO:0000313" key="2">
    <source>
        <dbReference type="Proteomes" id="UP000567293"/>
    </source>
</evidence>
<dbReference type="Proteomes" id="UP000567293">
    <property type="component" value="Unassembled WGS sequence"/>
</dbReference>
<protein>
    <submittedName>
        <fullName evidence="1">Uncharacterized protein</fullName>
    </submittedName>
</protein>
<comment type="caution">
    <text evidence="1">The sequence shown here is derived from an EMBL/GenBank/DDBJ whole genome shotgun (WGS) entry which is preliminary data.</text>
</comment>
<name>A0A7V8NQN5_9BACT</name>
<organism evidence="1 2">
    <name type="scientific">Candidatus Acidiferrum panamense</name>
    <dbReference type="NCBI Taxonomy" id="2741543"/>
    <lineage>
        <taxon>Bacteria</taxon>
        <taxon>Pseudomonadati</taxon>
        <taxon>Acidobacteriota</taxon>
        <taxon>Terriglobia</taxon>
        <taxon>Candidatus Acidiferrales</taxon>
        <taxon>Candidatus Acidiferrum</taxon>
    </lineage>
</organism>
<keyword evidence="2" id="KW-1185">Reference proteome</keyword>
<accession>A0A7V8NQN5</accession>
<evidence type="ECO:0000313" key="1">
    <source>
        <dbReference type="EMBL" id="MBA0085732.1"/>
    </source>
</evidence>
<reference evidence="1" key="1">
    <citation type="submission" date="2020-06" db="EMBL/GenBank/DDBJ databases">
        <title>Legume-microbial interactions unlock mineral nutrients during tropical forest succession.</title>
        <authorList>
            <person name="Epihov D.Z."/>
        </authorList>
    </citation>
    <scope>NUCLEOTIDE SEQUENCE [LARGE SCALE GENOMIC DNA]</scope>
    <source>
        <strain evidence="1">Pan2503</strain>
    </source>
</reference>
<proteinExistence type="predicted"/>
<dbReference type="EMBL" id="JACDQQ010001181">
    <property type="protein sequence ID" value="MBA0085732.1"/>
    <property type="molecule type" value="Genomic_DNA"/>
</dbReference>
<dbReference type="AlphaFoldDB" id="A0A7V8NQN5"/>
<sequence>MLNWPVREKAHEAQYFVYRRCRRHSVLVAEKRQAPAEDLMLDLRSRLRRFDVAGCYGGTVRMLWLALLIFAKVLFGNATAFAAEPMPPAEIRSTFFTGQPFTAVSLSGTKFKMTFTPDGKMTREPLEQTGSKNSGTWKLNSKGFCTAWGRAAPNCFTIIPSGENKWSVQKIATTIATTVAVWSK</sequence>
<gene>
    <name evidence="1" type="ORF">HRJ53_12110</name>
</gene>